<gene>
    <name evidence="1" type="ORF">GALL_466870</name>
</gene>
<name>A0A1J5PVB6_9ZZZZ</name>
<protein>
    <submittedName>
        <fullName evidence="1">Uncharacterized protein</fullName>
    </submittedName>
</protein>
<organism evidence="1">
    <name type="scientific">mine drainage metagenome</name>
    <dbReference type="NCBI Taxonomy" id="410659"/>
    <lineage>
        <taxon>unclassified sequences</taxon>
        <taxon>metagenomes</taxon>
        <taxon>ecological metagenomes</taxon>
    </lineage>
</organism>
<accession>A0A1J5PVB6</accession>
<comment type="caution">
    <text evidence="1">The sequence shown here is derived from an EMBL/GenBank/DDBJ whole genome shotgun (WGS) entry which is preliminary data.</text>
</comment>
<proteinExistence type="predicted"/>
<evidence type="ECO:0000313" key="1">
    <source>
        <dbReference type="EMBL" id="OIQ71695.1"/>
    </source>
</evidence>
<dbReference type="EMBL" id="MLJW01003605">
    <property type="protein sequence ID" value="OIQ71695.1"/>
    <property type="molecule type" value="Genomic_DNA"/>
</dbReference>
<dbReference type="AlphaFoldDB" id="A0A1J5PVB6"/>
<sequence length="137" mass="13990">MPIMVRPAVSKLMVPHHGIPASRAASAAARNSSAAEFVSTHSTSAPPAFSPSACSWNTSTAISCVMLPIGAKISPVGPIEPATTTGRPALSAISRPSSAAILVNSCVRPCKLCSFSRLALAPKELVRKMSLPASTAP</sequence>
<reference evidence="1" key="1">
    <citation type="submission" date="2016-10" db="EMBL/GenBank/DDBJ databases">
        <title>Sequence of Gallionella enrichment culture.</title>
        <authorList>
            <person name="Poehlein A."/>
            <person name="Muehling M."/>
            <person name="Daniel R."/>
        </authorList>
    </citation>
    <scope>NUCLEOTIDE SEQUENCE</scope>
</reference>